<organism evidence="1 2">
    <name type="scientific">Candidatus Nitrosopumilus salarius BD31</name>
    <dbReference type="NCBI Taxonomy" id="859350"/>
    <lineage>
        <taxon>Archaea</taxon>
        <taxon>Nitrososphaerota</taxon>
        <taxon>Nitrososphaeria</taxon>
        <taxon>Nitrosopumilales</taxon>
        <taxon>Nitrosopumilaceae</taxon>
        <taxon>Nitrosopumilus</taxon>
    </lineage>
</organism>
<dbReference type="PATRIC" id="fig|859350.6.peg.1516"/>
<sequence>MCDPLPVLEKRFDVKLDGLIILVDDEEIGYHVIDDTLKINVDNNTRIEIVGVLHP</sequence>
<dbReference type="AlphaFoldDB" id="I3D131"/>
<evidence type="ECO:0000313" key="1">
    <source>
        <dbReference type="EMBL" id="EIJ65424.1"/>
    </source>
</evidence>
<dbReference type="EMBL" id="AEXL02000123">
    <property type="protein sequence ID" value="EIJ65424.1"/>
    <property type="molecule type" value="Genomic_DNA"/>
</dbReference>
<reference evidence="1 2" key="1">
    <citation type="journal article" date="2012" name="J. Bacteriol.">
        <title>Genome sequence of "Candidatus Nitrosopumilus salaria" BD31, an ammonia-oxidizing archaeon from the San Francisco Bay estuary.</title>
        <authorList>
            <person name="Mosier A.C."/>
            <person name="Allen E.E."/>
            <person name="Kim M."/>
            <person name="Ferriera S."/>
            <person name="Francis C.A."/>
        </authorList>
    </citation>
    <scope>NUCLEOTIDE SEQUENCE [LARGE SCALE GENOMIC DNA]</scope>
    <source>
        <strain evidence="1 2">BD31</strain>
    </source>
</reference>
<proteinExistence type="predicted"/>
<accession>I3D131</accession>
<keyword evidence="2" id="KW-1185">Reference proteome</keyword>
<protein>
    <submittedName>
        <fullName evidence="1">Uncharacterized protein</fullName>
    </submittedName>
</protein>
<name>I3D131_9ARCH</name>
<dbReference type="Proteomes" id="UP000003423">
    <property type="component" value="Unassembled WGS sequence"/>
</dbReference>
<gene>
    <name evidence="1" type="ORF">BD31_I2004</name>
</gene>
<evidence type="ECO:0000313" key="2">
    <source>
        <dbReference type="Proteomes" id="UP000003423"/>
    </source>
</evidence>
<comment type="caution">
    <text evidence="1">The sequence shown here is derived from an EMBL/GenBank/DDBJ whole genome shotgun (WGS) entry which is preliminary data.</text>
</comment>